<protein>
    <submittedName>
        <fullName evidence="5">Outer membrane protein assembly factor BamE</fullName>
    </submittedName>
</protein>
<accession>A0ABV9YYU4</accession>
<dbReference type="InterPro" id="IPR026592">
    <property type="entry name" value="BamE"/>
</dbReference>
<dbReference type="PANTHER" id="PTHR37482">
    <property type="entry name" value="OUTER MEMBRANE PROTEIN ASSEMBLY FACTOR BAME"/>
    <property type="match status" value="1"/>
</dbReference>
<keyword evidence="2" id="KW-0472">Membrane</keyword>
<keyword evidence="1" id="KW-0732">Signal</keyword>
<dbReference type="RefSeq" id="WP_379770227.1">
    <property type="nucleotide sequence ID" value="NZ_JBHSJF010000006.1"/>
</dbReference>
<gene>
    <name evidence="5" type="ORF">ACFPFW_08130</name>
</gene>
<dbReference type="EMBL" id="JBHSJF010000006">
    <property type="protein sequence ID" value="MFC5067985.1"/>
    <property type="molecule type" value="Genomic_DNA"/>
</dbReference>
<dbReference type="Proteomes" id="UP001595796">
    <property type="component" value="Unassembled WGS sequence"/>
</dbReference>
<reference evidence="6" key="1">
    <citation type="journal article" date="2019" name="Int. J. Syst. Evol. Microbiol.">
        <title>The Global Catalogue of Microorganisms (GCM) 10K type strain sequencing project: providing services to taxonomists for standard genome sequencing and annotation.</title>
        <authorList>
            <consortium name="The Broad Institute Genomics Platform"/>
            <consortium name="The Broad Institute Genome Sequencing Center for Infectious Disease"/>
            <person name="Wu L."/>
            <person name="Ma J."/>
        </authorList>
    </citation>
    <scope>NUCLEOTIDE SEQUENCE [LARGE SCALE GENOMIC DNA]</scope>
    <source>
        <strain evidence="6">CGMCC 1.16444</strain>
    </source>
</reference>
<dbReference type="PANTHER" id="PTHR37482:SF1">
    <property type="entry name" value="OUTER MEMBRANE PROTEIN ASSEMBLY FACTOR BAME"/>
    <property type="match status" value="1"/>
</dbReference>
<evidence type="ECO:0000259" key="4">
    <source>
        <dbReference type="Pfam" id="PF04355"/>
    </source>
</evidence>
<evidence type="ECO:0000313" key="5">
    <source>
        <dbReference type="EMBL" id="MFC5067985.1"/>
    </source>
</evidence>
<dbReference type="Gene3D" id="3.30.1450.10">
    <property type="match status" value="1"/>
</dbReference>
<dbReference type="Pfam" id="PF04355">
    <property type="entry name" value="BamE"/>
    <property type="match status" value="1"/>
</dbReference>
<evidence type="ECO:0000313" key="6">
    <source>
        <dbReference type="Proteomes" id="UP001595796"/>
    </source>
</evidence>
<name>A0ABV9YYU4_9HYPH</name>
<keyword evidence="6" id="KW-1185">Reference proteome</keyword>
<comment type="caution">
    <text evidence="5">The sequence shown here is derived from an EMBL/GenBank/DDBJ whole genome shotgun (WGS) entry which is preliminary data.</text>
</comment>
<sequence>MSLVIAAAGCSAVETTQVKGYMFSQSALDQIPVGSSQEQVLVVLGTPSTTATVNGEVFYYISATEKRAMRFMKPSVTDQKVVAVYFDKNRKVERLANYGIQDGVAFDFISRKTPTPGVEKTLVSQLLGLVSF</sequence>
<dbReference type="InterPro" id="IPR037873">
    <property type="entry name" value="BamE-like"/>
</dbReference>
<feature type="domain" description="Outer membrane protein assembly factor BamE" evidence="4">
    <location>
        <begin position="20"/>
        <end position="93"/>
    </location>
</feature>
<keyword evidence="3" id="KW-0998">Cell outer membrane</keyword>
<dbReference type="InterPro" id="IPR007450">
    <property type="entry name" value="BamE_dom"/>
</dbReference>
<evidence type="ECO:0000256" key="2">
    <source>
        <dbReference type="ARBA" id="ARBA00023136"/>
    </source>
</evidence>
<evidence type="ECO:0000256" key="3">
    <source>
        <dbReference type="ARBA" id="ARBA00023237"/>
    </source>
</evidence>
<organism evidence="5 6">
    <name type="scientific">Flaviflagellibacter deserti</name>
    <dbReference type="NCBI Taxonomy" id="2267266"/>
    <lineage>
        <taxon>Bacteria</taxon>
        <taxon>Pseudomonadati</taxon>
        <taxon>Pseudomonadota</taxon>
        <taxon>Alphaproteobacteria</taxon>
        <taxon>Hyphomicrobiales</taxon>
        <taxon>Flaviflagellibacter</taxon>
    </lineage>
</organism>
<proteinExistence type="predicted"/>
<evidence type="ECO:0000256" key="1">
    <source>
        <dbReference type="ARBA" id="ARBA00022729"/>
    </source>
</evidence>